<dbReference type="EMBL" id="JAEUBD010000013">
    <property type="protein sequence ID" value="KAH3678769.1"/>
    <property type="molecule type" value="Genomic_DNA"/>
</dbReference>
<name>A0A9P8THA6_9ASCO</name>
<proteinExistence type="predicted"/>
<accession>A0A9P8THA6</accession>
<protein>
    <submittedName>
        <fullName evidence="1">Uncharacterized protein</fullName>
    </submittedName>
</protein>
<organism evidence="1 2">
    <name type="scientific">Ogataea polymorpha</name>
    <dbReference type="NCBI Taxonomy" id="460523"/>
    <lineage>
        <taxon>Eukaryota</taxon>
        <taxon>Fungi</taxon>
        <taxon>Dikarya</taxon>
        <taxon>Ascomycota</taxon>
        <taxon>Saccharomycotina</taxon>
        <taxon>Pichiomycetes</taxon>
        <taxon>Pichiales</taxon>
        <taxon>Pichiaceae</taxon>
        <taxon>Ogataea</taxon>
    </lineage>
</organism>
<reference evidence="1" key="1">
    <citation type="journal article" date="2021" name="Open Biol.">
        <title>Shared evolutionary footprints suggest mitochondrial oxidative damage underlies multiple complex I losses in fungi.</title>
        <authorList>
            <person name="Schikora-Tamarit M.A."/>
            <person name="Marcet-Houben M."/>
            <person name="Nosek J."/>
            <person name="Gabaldon T."/>
        </authorList>
    </citation>
    <scope>NUCLEOTIDE SEQUENCE</scope>
    <source>
        <strain evidence="1">NCAIM Y.01608</strain>
    </source>
</reference>
<gene>
    <name evidence="1" type="ORF">OGATHE_000038</name>
</gene>
<dbReference type="AlphaFoldDB" id="A0A9P8THA6"/>
<dbReference type="Proteomes" id="UP000788993">
    <property type="component" value="Unassembled WGS sequence"/>
</dbReference>
<sequence length="282" mass="31436">MILEESSLVVQGLSDGFATLNVLLAPVNHRNVSGSQRDHSAGKNVNHIGSLVHQVDLRQHTDGSESLGVDLSGQLQPVTIRQVLVGSIDSQDDGIRLRYKLHDHVSDLFLDILWLVAHRHFRESRQVDQGQRQHVWRIDPQIDGHRADSGIFARLGLRLPHDLIPDIVEIVELLARQVQKLSPFFSVVLCLVSLRVCGLDVNQIACSTLAVAAPVDQLQNQRPSSHNARSSRKELAANNVLQHRALSRRLGPDNGYLRQINRRGRAGAKRRESVLELVDSLD</sequence>
<reference evidence="1" key="2">
    <citation type="submission" date="2021-01" db="EMBL/GenBank/DDBJ databases">
        <authorList>
            <person name="Schikora-Tamarit M.A."/>
        </authorList>
    </citation>
    <scope>NUCLEOTIDE SEQUENCE</scope>
    <source>
        <strain evidence="1">NCAIM Y.01608</strain>
    </source>
</reference>
<evidence type="ECO:0000313" key="2">
    <source>
        <dbReference type="Proteomes" id="UP000788993"/>
    </source>
</evidence>
<keyword evidence="2" id="KW-1185">Reference proteome</keyword>
<evidence type="ECO:0000313" key="1">
    <source>
        <dbReference type="EMBL" id="KAH3678769.1"/>
    </source>
</evidence>
<comment type="caution">
    <text evidence="1">The sequence shown here is derived from an EMBL/GenBank/DDBJ whole genome shotgun (WGS) entry which is preliminary data.</text>
</comment>